<dbReference type="InterPro" id="IPR002514">
    <property type="entry name" value="Transposase_8"/>
</dbReference>
<dbReference type="RefSeq" id="WP_132461814.1">
    <property type="nucleotide sequence ID" value="NZ_SLXP01000004.1"/>
</dbReference>
<dbReference type="GO" id="GO:0006313">
    <property type="term" value="P:DNA transposition"/>
    <property type="evidence" value="ECO:0007669"/>
    <property type="project" value="InterPro"/>
</dbReference>
<dbReference type="GO" id="GO:0004803">
    <property type="term" value="F:transposase activity"/>
    <property type="evidence" value="ECO:0007669"/>
    <property type="project" value="InterPro"/>
</dbReference>
<dbReference type="PANTHER" id="PTHR37936">
    <property type="entry name" value="TRANSPOSASE INSC FOR INSERTION ELEMENT IS2A-RELATED"/>
    <property type="match status" value="1"/>
</dbReference>
<dbReference type="EMBL" id="SLXP01000004">
    <property type="protein sequence ID" value="TCP41891.1"/>
    <property type="molecule type" value="Genomic_DNA"/>
</dbReference>
<gene>
    <name evidence="1" type="ORF">EV662_104235</name>
</gene>
<dbReference type="AlphaFoldDB" id="A0A4R2Q5C0"/>
<evidence type="ECO:0000313" key="1">
    <source>
        <dbReference type="EMBL" id="TCP41891.1"/>
    </source>
</evidence>
<name>A0A4R2Q5C0_9RHOB</name>
<keyword evidence="2" id="KW-1185">Reference proteome</keyword>
<reference evidence="1 2" key="1">
    <citation type="submission" date="2019-03" db="EMBL/GenBank/DDBJ databases">
        <title>Genomic Encyclopedia of Type Strains, Phase IV (KMG-IV): sequencing the most valuable type-strain genomes for metagenomic binning, comparative biology and taxonomic classification.</title>
        <authorList>
            <person name="Goeker M."/>
        </authorList>
    </citation>
    <scope>NUCLEOTIDE SEQUENCE [LARGE SCALE GENOMIC DNA]</scope>
    <source>
        <strain evidence="1 2">DSM 18063</strain>
    </source>
</reference>
<dbReference type="InterPro" id="IPR010921">
    <property type="entry name" value="Trp_repressor/repl_initiator"/>
</dbReference>
<dbReference type="PANTHER" id="PTHR37936:SF3">
    <property type="entry name" value="TRANSPOSASE INSC FOR INSERTION ELEMENT IS2A-RELATED"/>
    <property type="match status" value="1"/>
</dbReference>
<dbReference type="Proteomes" id="UP000294835">
    <property type="component" value="Unassembled WGS sequence"/>
</dbReference>
<proteinExistence type="predicted"/>
<comment type="caution">
    <text evidence="1">The sequence shown here is derived from an EMBL/GenBank/DDBJ whole genome shotgun (WGS) entry which is preliminary data.</text>
</comment>
<dbReference type="OrthoDB" id="9800877at2"/>
<evidence type="ECO:0000313" key="2">
    <source>
        <dbReference type="Proteomes" id="UP000294835"/>
    </source>
</evidence>
<protein>
    <submittedName>
        <fullName evidence="1">Transposase</fullName>
    </submittedName>
</protein>
<organism evidence="1 2">
    <name type="scientific">Rhodovulum marinum</name>
    <dbReference type="NCBI Taxonomy" id="320662"/>
    <lineage>
        <taxon>Bacteria</taxon>
        <taxon>Pseudomonadati</taxon>
        <taxon>Pseudomonadota</taxon>
        <taxon>Alphaproteobacteria</taxon>
        <taxon>Rhodobacterales</taxon>
        <taxon>Paracoccaceae</taxon>
        <taxon>Rhodovulum</taxon>
    </lineage>
</organism>
<dbReference type="Pfam" id="PF01527">
    <property type="entry name" value="HTH_Tnp_1"/>
    <property type="match status" value="1"/>
</dbReference>
<sequence>METMTEFLRSLGVVIYEDGRRRWPDEVKARVVAETLLPGATVNAVAAQYELRPNHVSEWRRLARDGKLVLPALDDEPSFAPLVLCDAGMSPEGPASATVPERIEIVSGAVLLRLDAATSAGRVAEIVRALGAPA</sequence>
<accession>A0A4R2Q5C0</accession>
<dbReference type="SUPFAM" id="SSF48295">
    <property type="entry name" value="TrpR-like"/>
    <property type="match status" value="1"/>
</dbReference>
<dbReference type="GO" id="GO:0043565">
    <property type="term" value="F:sequence-specific DNA binding"/>
    <property type="evidence" value="ECO:0007669"/>
    <property type="project" value="InterPro"/>
</dbReference>
<dbReference type="NCBIfam" id="NF047595">
    <property type="entry name" value="IS66_ISRel24_TnpA"/>
    <property type="match status" value="1"/>
</dbReference>